<dbReference type="Pfam" id="PF13246">
    <property type="entry name" value="Cation_ATPase"/>
    <property type="match status" value="1"/>
</dbReference>
<dbReference type="Proteomes" id="UP000467840">
    <property type="component" value="Chromosome 12"/>
</dbReference>
<dbReference type="InterPro" id="IPR023299">
    <property type="entry name" value="ATPase_P-typ_cyto_dom_N"/>
</dbReference>
<evidence type="ECO:0000256" key="3">
    <source>
        <dbReference type="ARBA" id="ARBA00022842"/>
    </source>
</evidence>
<evidence type="ECO:0000313" key="7">
    <source>
        <dbReference type="EMBL" id="KAF2283931.1"/>
    </source>
</evidence>
<dbReference type="SUPFAM" id="SSF81665">
    <property type="entry name" value="Calcium ATPase, transmembrane domain M"/>
    <property type="match status" value="1"/>
</dbReference>
<dbReference type="SUPFAM" id="SSF81660">
    <property type="entry name" value="Metal cation-transporting ATPase, ATP-binding domain N"/>
    <property type="match status" value="1"/>
</dbReference>
<dbReference type="GO" id="GO:0005524">
    <property type="term" value="F:ATP binding"/>
    <property type="evidence" value="ECO:0007669"/>
    <property type="project" value="InterPro"/>
</dbReference>
<dbReference type="PANTHER" id="PTHR24093:SF128">
    <property type="entry name" value="MAGNESIUM-TRANSPORTING ATPASE, P-TYPE 1"/>
    <property type="match status" value="1"/>
</dbReference>
<dbReference type="GO" id="GO:0019829">
    <property type="term" value="F:ATPase-coupled monoatomic cation transmembrane transporter activity"/>
    <property type="evidence" value="ECO:0007669"/>
    <property type="project" value="TreeGrafter"/>
</dbReference>
<dbReference type="InterPro" id="IPR023214">
    <property type="entry name" value="HAD_sf"/>
</dbReference>
<dbReference type="Gene3D" id="3.40.1110.10">
    <property type="entry name" value="Calcium-transporting ATPase, cytoplasmic domain N"/>
    <property type="match status" value="1"/>
</dbReference>
<dbReference type="SFLD" id="SFLDF00027">
    <property type="entry name" value="p-type_atpase"/>
    <property type="match status" value="1"/>
</dbReference>
<dbReference type="NCBIfam" id="TIGR01494">
    <property type="entry name" value="ATPase_P-type"/>
    <property type="match status" value="1"/>
</dbReference>
<dbReference type="InterPro" id="IPR036412">
    <property type="entry name" value="HAD-like_sf"/>
</dbReference>
<keyword evidence="5" id="KW-1133">Transmembrane helix</keyword>
<keyword evidence="6" id="KW-0472">Membrane</keyword>
<reference evidence="7 8" key="1">
    <citation type="journal article" date="2020" name="Mol. Plant">
        <title>The Chromosome-Based Rubber Tree Genome Provides New Insights into Spurge Genome Evolution and Rubber Biosynthesis.</title>
        <authorList>
            <person name="Liu J."/>
            <person name="Shi C."/>
            <person name="Shi C.C."/>
            <person name="Li W."/>
            <person name="Zhang Q.J."/>
            <person name="Zhang Y."/>
            <person name="Li K."/>
            <person name="Lu H.F."/>
            <person name="Shi C."/>
            <person name="Zhu S.T."/>
            <person name="Xiao Z.Y."/>
            <person name="Nan H."/>
            <person name="Yue Y."/>
            <person name="Zhu X.G."/>
            <person name="Wu Y."/>
            <person name="Hong X.N."/>
            <person name="Fan G.Y."/>
            <person name="Tong Y."/>
            <person name="Zhang D."/>
            <person name="Mao C.L."/>
            <person name="Liu Y.L."/>
            <person name="Hao S.J."/>
            <person name="Liu W.Q."/>
            <person name="Lv M.Q."/>
            <person name="Zhang H.B."/>
            <person name="Liu Y."/>
            <person name="Hu-Tang G.R."/>
            <person name="Wang J.P."/>
            <person name="Wang J.H."/>
            <person name="Sun Y.H."/>
            <person name="Ni S.B."/>
            <person name="Chen W.B."/>
            <person name="Zhang X.C."/>
            <person name="Jiao Y.N."/>
            <person name="Eichler E.E."/>
            <person name="Li G.H."/>
            <person name="Liu X."/>
            <person name="Gao L.Z."/>
        </authorList>
    </citation>
    <scope>NUCLEOTIDE SEQUENCE [LARGE SCALE GENOMIC DNA]</scope>
    <source>
        <strain evidence="8">cv. GT1</strain>
        <tissue evidence="7">Leaf</tissue>
    </source>
</reference>
<evidence type="ECO:0000256" key="1">
    <source>
        <dbReference type="ARBA" id="ARBA00004370"/>
    </source>
</evidence>
<keyword evidence="8" id="KW-1185">Reference proteome</keyword>
<dbReference type="GO" id="GO:0005886">
    <property type="term" value="C:plasma membrane"/>
    <property type="evidence" value="ECO:0007669"/>
    <property type="project" value="TreeGrafter"/>
</dbReference>
<evidence type="ECO:0000256" key="6">
    <source>
        <dbReference type="ARBA" id="ARBA00023136"/>
    </source>
</evidence>
<dbReference type="PANTHER" id="PTHR24093">
    <property type="entry name" value="CATION TRANSPORTING ATPASE"/>
    <property type="match status" value="1"/>
</dbReference>
<keyword evidence="3" id="KW-0460">Magnesium</keyword>
<dbReference type="SFLD" id="SFLDS00003">
    <property type="entry name" value="Haloacid_Dehalogenase"/>
    <property type="match status" value="1"/>
</dbReference>
<dbReference type="SFLD" id="SFLDG00002">
    <property type="entry name" value="C1.7:_P-type_atpase_like"/>
    <property type="match status" value="1"/>
</dbReference>
<dbReference type="PRINTS" id="PR00119">
    <property type="entry name" value="CATATPASE"/>
</dbReference>
<keyword evidence="2" id="KW-0812">Transmembrane</keyword>
<dbReference type="EMBL" id="JAAGAX010000018">
    <property type="protein sequence ID" value="KAF2283931.1"/>
    <property type="molecule type" value="Genomic_DNA"/>
</dbReference>
<dbReference type="InterPro" id="IPR044492">
    <property type="entry name" value="P_typ_ATPase_HD_dom"/>
</dbReference>
<dbReference type="AlphaFoldDB" id="A0A6A6K559"/>
<evidence type="ECO:0000256" key="5">
    <source>
        <dbReference type="ARBA" id="ARBA00022989"/>
    </source>
</evidence>
<dbReference type="PROSITE" id="PS00154">
    <property type="entry name" value="ATPASE_E1_E2"/>
    <property type="match status" value="1"/>
</dbReference>
<proteinExistence type="predicted"/>
<name>A0A6A6K559_HEVBR</name>
<dbReference type="Gene3D" id="3.40.50.1000">
    <property type="entry name" value="HAD superfamily/HAD-like"/>
    <property type="match status" value="2"/>
</dbReference>
<evidence type="ECO:0000313" key="8">
    <source>
        <dbReference type="Proteomes" id="UP000467840"/>
    </source>
</evidence>
<comment type="subcellular location">
    <subcellularLocation>
        <location evidence="1">Membrane</location>
    </subcellularLocation>
</comment>
<dbReference type="InterPro" id="IPR001757">
    <property type="entry name" value="P_typ_ATPase"/>
</dbReference>
<evidence type="ECO:0008006" key="9">
    <source>
        <dbReference type="Google" id="ProtNLM"/>
    </source>
</evidence>
<dbReference type="InterPro" id="IPR018303">
    <property type="entry name" value="ATPase_P-typ_P_site"/>
</dbReference>
<sequence length="363" mass="40062">MLPLIVNTSLAKGALAMARDRCIVKSLATIRDMGSMDILCMDKTGTLTMNHAIVVNHLDSWGSPKEKVLRFAFLNSYFKTDQKYPLDDAILAFVYTNGYRFQPSKYRKIDEISFDFIRRRVSVILEAESNAESRNGLVLERIMVTKGALEEIMKVCSFIDHIGTGTMTTFTEEDYHRIINIGEELSKQGLRVIGVAMKSKQALLRLAEKGVKAKVLTGDSLSLAVRICEELGIRTTNVTTGPDLEQLNQDDFHETVKRATVLARLTPSQKLRVVQSLQTVGNHVVGFLGDGINDTLAIDAANVGISVDSGASVAKEFADIILLEKDLNVLLDGVEHGRLTFGNTMKYIKMSVVANVGVFFPLS</sequence>
<dbReference type="SUPFAM" id="SSF56784">
    <property type="entry name" value="HAD-like"/>
    <property type="match status" value="1"/>
</dbReference>
<evidence type="ECO:0000256" key="4">
    <source>
        <dbReference type="ARBA" id="ARBA00022967"/>
    </source>
</evidence>
<protein>
    <recommendedName>
        <fullName evidence="9">Cation-transporting P-type ATPase C-terminal domain-containing protein</fullName>
    </recommendedName>
</protein>
<accession>A0A6A6K559</accession>
<dbReference type="InterPro" id="IPR023298">
    <property type="entry name" value="ATPase_P-typ_TM_dom_sf"/>
</dbReference>
<gene>
    <name evidence="7" type="ORF">GH714_017314</name>
</gene>
<organism evidence="7 8">
    <name type="scientific">Hevea brasiliensis</name>
    <name type="common">Para rubber tree</name>
    <name type="synonym">Siphonia brasiliensis</name>
    <dbReference type="NCBI Taxonomy" id="3981"/>
    <lineage>
        <taxon>Eukaryota</taxon>
        <taxon>Viridiplantae</taxon>
        <taxon>Streptophyta</taxon>
        <taxon>Embryophyta</taxon>
        <taxon>Tracheophyta</taxon>
        <taxon>Spermatophyta</taxon>
        <taxon>Magnoliopsida</taxon>
        <taxon>eudicotyledons</taxon>
        <taxon>Gunneridae</taxon>
        <taxon>Pentapetalae</taxon>
        <taxon>rosids</taxon>
        <taxon>fabids</taxon>
        <taxon>Malpighiales</taxon>
        <taxon>Euphorbiaceae</taxon>
        <taxon>Crotonoideae</taxon>
        <taxon>Micrandreae</taxon>
        <taxon>Hevea</taxon>
    </lineage>
</organism>
<dbReference type="Gene3D" id="1.20.1110.10">
    <property type="entry name" value="Calcium-transporting ATPase, transmembrane domain"/>
    <property type="match status" value="2"/>
</dbReference>
<dbReference type="GO" id="GO:0016887">
    <property type="term" value="F:ATP hydrolysis activity"/>
    <property type="evidence" value="ECO:0007669"/>
    <property type="project" value="InterPro"/>
</dbReference>
<comment type="caution">
    <text evidence="7">The sequence shown here is derived from an EMBL/GenBank/DDBJ whole genome shotgun (WGS) entry which is preliminary data.</text>
</comment>
<keyword evidence="4" id="KW-1278">Translocase</keyword>
<evidence type="ECO:0000256" key="2">
    <source>
        <dbReference type="ARBA" id="ARBA00022692"/>
    </source>
</evidence>